<proteinExistence type="predicted"/>
<dbReference type="RefSeq" id="WP_155363960.1">
    <property type="nucleotide sequence ID" value="NZ_CP043930.1"/>
</dbReference>
<evidence type="ECO:0000313" key="3">
    <source>
        <dbReference type="Proteomes" id="UP000427281"/>
    </source>
</evidence>
<dbReference type="Proteomes" id="UP000427281">
    <property type="component" value="Chromosome"/>
</dbReference>
<organism evidence="2 3">
    <name type="scientific">Gimesia benthica</name>
    <dbReference type="NCBI Taxonomy" id="2608982"/>
    <lineage>
        <taxon>Bacteria</taxon>
        <taxon>Pseudomonadati</taxon>
        <taxon>Planctomycetota</taxon>
        <taxon>Planctomycetia</taxon>
        <taxon>Planctomycetales</taxon>
        <taxon>Planctomycetaceae</taxon>
        <taxon>Gimesia</taxon>
    </lineage>
</organism>
<dbReference type="AlphaFoldDB" id="A0A6I6AA58"/>
<feature type="region of interest" description="Disordered" evidence="1">
    <location>
        <begin position="1"/>
        <end position="30"/>
    </location>
</feature>
<sequence length="80" mass="8321">MCPPTWRPATSINVQREALSAPPTLSGTAVAAGTRTSVSLSPRNNSFDPAQSKTAQEIIPIGVNAHRGSVTNAHQPVTDS</sequence>
<dbReference type="EMBL" id="CP043930">
    <property type="protein sequence ID" value="QGQ22956.1"/>
    <property type="molecule type" value="Genomic_DNA"/>
</dbReference>
<feature type="region of interest" description="Disordered" evidence="1">
    <location>
        <begin position="35"/>
        <end position="54"/>
    </location>
</feature>
<gene>
    <name evidence="2" type="ORF">F1728_09845</name>
</gene>
<dbReference type="KEGG" id="gim:F1728_09845"/>
<evidence type="ECO:0000313" key="2">
    <source>
        <dbReference type="EMBL" id="QGQ22956.1"/>
    </source>
</evidence>
<protein>
    <submittedName>
        <fullName evidence="2">Uncharacterized protein</fullName>
    </submittedName>
</protein>
<evidence type="ECO:0000256" key="1">
    <source>
        <dbReference type="SAM" id="MobiDB-lite"/>
    </source>
</evidence>
<accession>A0A6I6AA58</accession>
<name>A0A6I6AA58_9PLAN</name>
<reference evidence="2 3" key="1">
    <citation type="submission" date="2019-09" db="EMBL/GenBank/DDBJ databases">
        <title>Gimesia benthica sp. nov., a novel bacterium isolated from deep-sea water of the Northwest Indian Ocean.</title>
        <authorList>
            <person name="Dai X."/>
        </authorList>
    </citation>
    <scope>NUCLEOTIDE SEQUENCE [LARGE SCALE GENOMIC DNA]</scope>
    <source>
        <strain evidence="2 3">E7</strain>
    </source>
</reference>
<keyword evidence="3" id="KW-1185">Reference proteome</keyword>